<dbReference type="InterPro" id="IPR000198">
    <property type="entry name" value="RhoGAP_dom"/>
</dbReference>
<feature type="domain" description="Rho-GAP" evidence="3">
    <location>
        <begin position="121"/>
        <end position="306"/>
    </location>
</feature>
<protein>
    <submittedName>
        <fullName evidence="4">RhoGAP domain containing protein</fullName>
    </submittedName>
</protein>
<dbReference type="CDD" id="cd00159">
    <property type="entry name" value="RhoGAP"/>
    <property type="match status" value="1"/>
</dbReference>
<keyword evidence="5" id="KW-1185">Reference proteome</keyword>
<evidence type="ECO:0000259" key="3">
    <source>
        <dbReference type="PROSITE" id="PS50238"/>
    </source>
</evidence>
<dbReference type="InterPro" id="IPR011993">
    <property type="entry name" value="PH-like_dom_sf"/>
</dbReference>
<dbReference type="VEuPathDB" id="TrichDB:TRFO_32169"/>
<dbReference type="EMBL" id="MLAK01000929">
    <property type="protein sequence ID" value="OHT00962.1"/>
    <property type="molecule type" value="Genomic_DNA"/>
</dbReference>
<dbReference type="SMART" id="SM00233">
    <property type="entry name" value="PH"/>
    <property type="match status" value="1"/>
</dbReference>
<dbReference type="InterPro" id="IPR050729">
    <property type="entry name" value="Rho-GAP"/>
</dbReference>
<evidence type="ECO:0000256" key="1">
    <source>
        <dbReference type="ARBA" id="ARBA00022468"/>
    </source>
</evidence>
<dbReference type="RefSeq" id="XP_068354098.1">
    <property type="nucleotide sequence ID" value="XM_068508357.1"/>
</dbReference>
<dbReference type="SMART" id="SM00324">
    <property type="entry name" value="RhoGAP"/>
    <property type="match status" value="1"/>
</dbReference>
<gene>
    <name evidence="4" type="ORF">TRFO_32169</name>
</gene>
<dbReference type="GO" id="GO:0005096">
    <property type="term" value="F:GTPase activator activity"/>
    <property type="evidence" value="ECO:0007669"/>
    <property type="project" value="UniProtKB-KW"/>
</dbReference>
<dbReference type="Proteomes" id="UP000179807">
    <property type="component" value="Unassembled WGS sequence"/>
</dbReference>
<proteinExistence type="predicted"/>
<dbReference type="Gene3D" id="2.30.29.30">
    <property type="entry name" value="Pleckstrin-homology domain (PH domain)/Phosphotyrosine-binding domain (PTB)"/>
    <property type="match status" value="1"/>
</dbReference>
<dbReference type="AlphaFoldDB" id="A0A1J4JQD9"/>
<dbReference type="SUPFAM" id="SSF50729">
    <property type="entry name" value="PH domain-like"/>
    <property type="match status" value="1"/>
</dbReference>
<dbReference type="InterPro" id="IPR008936">
    <property type="entry name" value="Rho_GTPase_activation_prot"/>
</dbReference>
<dbReference type="PANTHER" id="PTHR23176:SF0">
    <property type="entry name" value="RHO GTPASE ACTIVATING PROTEIN AT 19D, ISOFORM D"/>
    <property type="match status" value="1"/>
</dbReference>
<dbReference type="Pfam" id="PF00169">
    <property type="entry name" value="PH"/>
    <property type="match status" value="1"/>
</dbReference>
<accession>A0A1J4JQD9</accession>
<dbReference type="OrthoDB" id="10033734at2759"/>
<comment type="caution">
    <text evidence="4">The sequence shown here is derived from an EMBL/GenBank/DDBJ whole genome shotgun (WGS) entry which is preliminary data.</text>
</comment>
<evidence type="ECO:0000313" key="4">
    <source>
        <dbReference type="EMBL" id="OHT00962.1"/>
    </source>
</evidence>
<dbReference type="GO" id="GO:0005737">
    <property type="term" value="C:cytoplasm"/>
    <property type="evidence" value="ECO:0007669"/>
    <property type="project" value="TreeGrafter"/>
</dbReference>
<dbReference type="GeneID" id="94843061"/>
<sequence>MVEVLSLDLSKIKKGGFLTLTEVSTKTWKKRYFVLHDATLDYFKDQSFKEIIGSIKIVDCTVSTMQEGEMPGFYFTLSISSANSKGVEYVLIAESDADRRAWMREITKVNIVSVFDNELYKALEVNPKKPGYFIPIPFFIVKALKFIEDEALDVEGIYRMNGSAHKIENMVTAINANVNVEFTDIHSTTGLVKLYMRSLKNPVLMHESIPALKALINSPEKQQVELLHNLLRKLPIPNFLFLAYFFKHLCKVIEHEDKNMMKASVLTVCISPALVWQSGNSIDVFSDNSIQQAVFNIMIDNYEALFTDNPLTIYASNGKIYFSKLAQEQDTQWPFTLDAPKGSIVQVLSEDKYGWTVCVFNDKWGAVHKKDLEPVSSPREFLKGISSQTSKWAFGDEFVQKLKNKSPESAQLYELLIEKVRTLREKAAKAVI</sequence>
<dbReference type="Pfam" id="PF00620">
    <property type="entry name" value="RhoGAP"/>
    <property type="match status" value="1"/>
</dbReference>
<dbReference type="SUPFAM" id="SSF48350">
    <property type="entry name" value="GTPase activation domain, GAP"/>
    <property type="match status" value="1"/>
</dbReference>
<dbReference type="Gene3D" id="1.10.555.10">
    <property type="entry name" value="Rho GTPase activation protein"/>
    <property type="match status" value="1"/>
</dbReference>
<keyword evidence="1" id="KW-0343">GTPase activation</keyword>
<feature type="domain" description="PH" evidence="2">
    <location>
        <begin position="11"/>
        <end position="111"/>
    </location>
</feature>
<name>A0A1J4JQD9_9EUKA</name>
<evidence type="ECO:0000313" key="5">
    <source>
        <dbReference type="Proteomes" id="UP000179807"/>
    </source>
</evidence>
<evidence type="ECO:0000259" key="2">
    <source>
        <dbReference type="PROSITE" id="PS50003"/>
    </source>
</evidence>
<dbReference type="GO" id="GO:0007165">
    <property type="term" value="P:signal transduction"/>
    <property type="evidence" value="ECO:0007669"/>
    <property type="project" value="InterPro"/>
</dbReference>
<dbReference type="PANTHER" id="PTHR23176">
    <property type="entry name" value="RHO/RAC/CDC GTPASE-ACTIVATING PROTEIN"/>
    <property type="match status" value="1"/>
</dbReference>
<dbReference type="PROSITE" id="PS50003">
    <property type="entry name" value="PH_DOMAIN"/>
    <property type="match status" value="1"/>
</dbReference>
<dbReference type="InterPro" id="IPR001849">
    <property type="entry name" value="PH_domain"/>
</dbReference>
<reference evidence="4" key="1">
    <citation type="submission" date="2016-10" db="EMBL/GenBank/DDBJ databases">
        <authorList>
            <person name="Benchimol M."/>
            <person name="Almeida L.G."/>
            <person name="Vasconcelos A.T."/>
            <person name="Perreira-Neves A."/>
            <person name="Rosa I.A."/>
            <person name="Tasca T."/>
            <person name="Bogo M.R."/>
            <person name="de Souza W."/>
        </authorList>
    </citation>
    <scope>NUCLEOTIDE SEQUENCE [LARGE SCALE GENOMIC DNA]</scope>
    <source>
        <strain evidence="4">K</strain>
    </source>
</reference>
<organism evidence="4 5">
    <name type="scientific">Tritrichomonas foetus</name>
    <dbReference type="NCBI Taxonomy" id="1144522"/>
    <lineage>
        <taxon>Eukaryota</taxon>
        <taxon>Metamonada</taxon>
        <taxon>Parabasalia</taxon>
        <taxon>Tritrichomonadida</taxon>
        <taxon>Tritrichomonadidae</taxon>
        <taxon>Tritrichomonas</taxon>
    </lineage>
</organism>
<dbReference type="PROSITE" id="PS50238">
    <property type="entry name" value="RHOGAP"/>
    <property type="match status" value="1"/>
</dbReference>